<dbReference type="EMBL" id="SZYD01000001">
    <property type="protein sequence ID" value="KAD7478432.1"/>
    <property type="molecule type" value="Genomic_DNA"/>
</dbReference>
<keyword evidence="8" id="KW-0695">RNA-directed DNA polymerase</keyword>
<evidence type="ECO:0000313" key="15">
    <source>
        <dbReference type="Proteomes" id="UP000326396"/>
    </source>
</evidence>
<evidence type="ECO:0000256" key="1">
    <source>
        <dbReference type="ARBA" id="ARBA00012418"/>
    </source>
</evidence>
<feature type="compositionally biased region" description="Gly residues" evidence="11">
    <location>
        <begin position="1"/>
        <end position="10"/>
    </location>
</feature>
<dbReference type="Pfam" id="PF04565">
    <property type="entry name" value="RNA_pol_Rpb2_3"/>
    <property type="match status" value="1"/>
</dbReference>
<keyword evidence="7" id="KW-0378">Hydrolase</keyword>
<protein>
    <recommendedName>
        <fullName evidence="1">DNA-directed RNA polymerase</fullName>
        <ecNumber evidence="1">2.7.7.6</ecNumber>
    </recommendedName>
</protein>
<reference evidence="14 15" key="1">
    <citation type="submission" date="2019-05" db="EMBL/GenBank/DDBJ databases">
        <title>Mikania micrantha, genome provides insights into the molecular mechanism of rapid growth.</title>
        <authorList>
            <person name="Liu B."/>
        </authorList>
    </citation>
    <scope>NUCLEOTIDE SEQUENCE [LARGE SCALE GENOMIC DNA]</scope>
    <source>
        <strain evidence="14">NLD-2019</strain>
        <tissue evidence="14">Leaf</tissue>
    </source>
</reference>
<dbReference type="CDD" id="cd09274">
    <property type="entry name" value="RNase_HI_RT_Ty3"/>
    <property type="match status" value="1"/>
</dbReference>
<dbReference type="InterPro" id="IPR007645">
    <property type="entry name" value="RNA_pol_Rpb2_3"/>
</dbReference>
<dbReference type="AlphaFoldDB" id="A0A5N6Q1J3"/>
<evidence type="ECO:0000256" key="3">
    <source>
        <dbReference type="ARBA" id="ARBA00022679"/>
    </source>
</evidence>
<dbReference type="PANTHER" id="PTHR35046">
    <property type="entry name" value="ZINC KNUCKLE (CCHC-TYPE) FAMILY PROTEIN"/>
    <property type="match status" value="1"/>
</dbReference>
<feature type="domain" description="RNA polymerase Rpb2" evidence="12">
    <location>
        <begin position="560"/>
        <end position="583"/>
    </location>
</feature>
<dbReference type="GO" id="GO:0004519">
    <property type="term" value="F:endonuclease activity"/>
    <property type="evidence" value="ECO:0007669"/>
    <property type="project" value="UniProtKB-KW"/>
</dbReference>
<dbReference type="InterPro" id="IPR043128">
    <property type="entry name" value="Rev_trsase/Diguanyl_cyclase"/>
</dbReference>
<evidence type="ECO:0000313" key="14">
    <source>
        <dbReference type="EMBL" id="KAD7478432.1"/>
    </source>
</evidence>
<comment type="similarity">
    <text evidence="10">Belongs to the RNA polymerase beta chain family.</text>
</comment>
<organism evidence="14 15">
    <name type="scientific">Mikania micrantha</name>
    <name type="common">bitter vine</name>
    <dbReference type="NCBI Taxonomy" id="192012"/>
    <lineage>
        <taxon>Eukaryota</taxon>
        <taxon>Viridiplantae</taxon>
        <taxon>Streptophyta</taxon>
        <taxon>Embryophyta</taxon>
        <taxon>Tracheophyta</taxon>
        <taxon>Spermatophyta</taxon>
        <taxon>Magnoliopsida</taxon>
        <taxon>eudicotyledons</taxon>
        <taxon>Gunneridae</taxon>
        <taxon>Pentapetalae</taxon>
        <taxon>asterids</taxon>
        <taxon>campanulids</taxon>
        <taxon>Asterales</taxon>
        <taxon>Asteraceae</taxon>
        <taxon>Asteroideae</taxon>
        <taxon>Heliantheae alliance</taxon>
        <taxon>Eupatorieae</taxon>
        <taxon>Mikania</taxon>
    </lineage>
</organism>
<evidence type="ECO:0000256" key="11">
    <source>
        <dbReference type="SAM" id="MobiDB-lite"/>
    </source>
</evidence>
<evidence type="ECO:0000259" key="13">
    <source>
        <dbReference type="Pfam" id="PF17917"/>
    </source>
</evidence>
<keyword evidence="4" id="KW-0548">Nucleotidyltransferase</keyword>
<name>A0A5N6Q1J3_9ASTR</name>
<evidence type="ECO:0000259" key="12">
    <source>
        <dbReference type="Pfam" id="PF04565"/>
    </source>
</evidence>
<comment type="caution">
    <text evidence="14">The sequence shown here is derived from an EMBL/GenBank/DDBJ whole genome shotgun (WGS) entry which is preliminary data.</text>
</comment>
<feature type="region of interest" description="Disordered" evidence="11">
    <location>
        <begin position="841"/>
        <end position="862"/>
    </location>
</feature>
<dbReference type="Pfam" id="PF17917">
    <property type="entry name" value="RT_RNaseH"/>
    <property type="match status" value="1"/>
</dbReference>
<gene>
    <name evidence="14" type="ORF">E3N88_01568</name>
</gene>
<keyword evidence="6" id="KW-0255">Endonuclease</keyword>
<keyword evidence="2" id="KW-0240">DNA-directed RNA polymerase</keyword>
<dbReference type="GO" id="GO:0000428">
    <property type="term" value="C:DNA-directed RNA polymerase complex"/>
    <property type="evidence" value="ECO:0007669"/>
    <property type="project" value="UniProtKB-KW"/>
</dbReference>
<dbReference type="GO" id="GO:0003964">
    <property type="term" value="F:RNA-directed DNA polymerase activity"/>
    <property type="evidence" value="ECO:0007669"/>
    <property type="project" value="UniProtKB-KW"/>
</dbReference>
<evidence type="ECO:0000256" key="5">
    <source>
        <dbReference type="ARBA" id="ARBA00022722"/>
    </source>
</evidence>
<dbReference type="GO" id="GO:0003677">
    <property type="term" value="F:DNA binding"/>
    <property type="evidence" value="ECO:0007669"/>
    <property type="project" value="InterPro"/>
</dbReference>
<feature type="domain" description="Reverse transcriptase RNase H-like" evidence="13">
    <location>
        <begin position="985"/>
        <end position="1062"/>
    </location>
</feature>
<dbReference type="Proteomes" id="UP000326396">
    <property type="component" value="Linkage Group LG1"/>
</dbReference>
<keyword evidence="9" id="KW-0804">Transcription</keyword>
<dbReference type="InterPro" id="IPR037034">
    <property type="entry name" value="RNA_pol_Rpb2_2_sf"/>
</dbReference>
<dbReference type="PANTHER" id="PTHR35046:SF23">
    <property type="entry name" value="NUCLEOTIDYLTRANSFERASE, RIBONUCLEASE H"/>
    <property type="match status" value="1"/>
</dbReference>
<dbReference type="Gene3D" id="3.90.1110.10">
    <property type="entry name" value="RNA polymerase Rpb2, domain 2"/>
    <property type="match status" value="2"/>
</dbReference>
<evidence type="ECO:0000256" key="4">
    <source>
        <dbReference type="ARBA" id="ARBA00022695"/>
    </source>
</evidence>
<dbReference type="SUPFAM" id="SSF64484">
    <property type="entry name" value="beta and beta-prime subunits of DNA dependent RNA-polymerase"/>
    <property type="match status" value="1"/>
</dbReference>
<dbReference type="SUPFAM" id="SSF56672">
    <property type="entry name" value="DNA/RNA polymerases"/>
    <property type="match status" value="1"/>
</dbReference>
<evidence type="ECO:0000256" key="10">
    <source>
        <dbReference type="RuleBase" id="RU000434"/>
    </source>
</evidence>
<dbReference type="Gene3D" id="3.30.70.270">
    <property type="match status" value="1"/>
</dbReference>
<evidence type="ECO:0000256" key="7">
    <source>
        <dbReference type="ARBA" id="ARBA00022801"/>
    </source>
</evidence>
<proteinExistence type="inferred from homology"/>
<dbReference type="InterPro" id="IPR043502">
    <property type="entry name" value="DNA/RNA_pol_sf"/>
</dbReference>
<dbReference type="EC" id="2.7.7.6" evidence="1"/>
<evidence type="ECO:0000256" key="9">
    <source>
        <dbReference type="ARBA" id="ARBA00023163"/>
    </source>
</evidence>
<evidence type="ECO:0000256" key="8">
    <source>
        <dbReference type="ARBA" id="ARBA00022918"/>
    </source>
</evidence>
<dbReference type="GO" id="GO:0003899">
    <property type="term" value="F:DNA-directed RNA polymerase activity"/>
    <property type="evidence" value="ECO:0007669"/>
    <property type="project" value="UniProtKB-EC"/>
</dbReference>
<dbReference type="GO" id="GO:0016787">
    <property type="term" value="F:hydrolase activity"/>
    <property type="evidence" value="ECO:0007669"/>
    <property type="project" value="UniProtKB-KW"/>
</dbReference>
<evidence type="ECO:0000256" key="2">
    <source>
        <dbReference type="ARBA" id="ARBA00022478"/>
    </source>
</evidence>
<keyword evidence="5" id="KW-0540">Nuclease</keyword>
<feature type="region of interest" description="Disordered" evidence="11">
    <location>
        <begin position="1"/>
        <end position="40"/>
    </location>
</feature>
<sequence>MYRSGSGIGAGDDQNVGELGGEESEEKEGAVPSHPKTSLKSPLESISLGFAPISPKICFNPYALLQELNVRLLFLGRGILKIVSEVVPSLPLVNIAPNLCQGFCEATSGLFQLFGAFLNGWCNSLIKDVVLRRMKNAYYVKKLFLLYGKDENEPAKHGEFPLDLIHFVVKGNEKMQENNFHINLVYVAVMLRRMMGSILNEDAMNDKVTIMLIMKAMGMETDLEVAQMLGTDPQYASLLLPSIEEIFKSMNEQFKTVVDKKLSSGPRDKFDISTYLIVTRSSFIGAYGSITKFSPQFKKSRKVGGSWPYNLASVGIGVSRIKHHMKELKVPLMMVIKALDMETDLEAVQMLGRDLQYASILLPSIECRKMSRSGKVKTCLSFWRRTSFTKFIPRHVLVDAMRKLQYVSDFESIYVNEKQSAVVKYLLVPINFSGSNRLNWADSRFLYVLNFGVAGQGFCEATSGLLQLFWYAAPVFVNIESLKGEEYPIMTKEYVSSEFPLDPSRYFVVKGNEQVPIMLVMKAMCMEIDPEVVQMLGRDRHDGSILLPSIKRRKMSRFGKWGMLCPCVTFEGESCGLVKILALQLMKRKTLLFPCIHASVKSSTMKVTIILVMKAVGMATDLEAVQMLGNNLLELYRKLLTLLYEDIFKSMNEQLKTAVDKKLSSGPRDKIDVSIYLMKTCLSFWRRNYSPSSFHIMLNGLILSKHKMPQVMHVRVYISAFLNGWWNSLIVPIMLVIKAIDIETDLEVVQMLGRDPKYASILLPSIEHRKMSRFGKMQENHFQIKCVYVAVLLRCMIGVILNEDAMNDKMVTVYINHLKLLSVGIGVSRIKHHMKELKRIRDLEGQHEDPPEEESETDPVIREARRGHGNRFDHEEQWNPFAEQETRFDPLRALGVKVDIPEFDRKAQPDEFIDWLHTIEAIITWPTPTIIHEARSFHDLASFYRRFIRNFSSIMGPITYCLKGNSFRWTEAATKAFEVLKAMRVLSQEGHPIAFFSKKLSTAKQGYNTYDKEFYAIIRSLENWRHYLLPDEFILFSDHQALRFIQGQNKLNPRHAKWVELL</sequence>
<evidence type="ECO:0000256" key="6">
    <source>
        <dbReference type="ARBA" id="ARBA00022759"/>
    </source>
</evidence>
<dbReference type="GO" id="GO:0006351">
    <property type="term" value="P:DNA-templated transcription"/>
    <property type="evidence" value="ECO:0007669"/>
    <property type="project" value="InterPro"/>
</dbReference>
<dbReference type="InterPro" id="IPR041373">
    <property type="entry name" value="RT_RNaseH"/>
</dbReference>
<keyword evidence="15" id="KW-1185">Reference proteome</keyword>
<keyword evidence="3" id="KW-0808">Transferase</keyword>
<accession>A0A5N6Q1J3</accession>